<evidence type="ECO:0000256" key="1">
    <source>
        <dbReference type="SAM" id="MobiDB-lite"/>
    </source>
</evidence>
<dbReference type="Pfam" id="PF09716">
    <property type="entry name" value="ETRAMP"/>
    <property type="match status" value="1"/>
</dbReference>
<dbReference type="AlphaFoldDB" id="A0A4V0K390"/>
<proteinExistence type="predicted"/>
<sequence>MKLAKAFYFVAFLLAVKVLTPGSNNYVEAKAAKSKKVAKGGNGFIRKIKDNKIAFLSTLAATIGLAIGTTFGVMHLQKKKGGNKKPLGGAGKKPTPAPEVKNPAPEVKNPAPEVKNPAPEVKNPAPEVKNPAPAVKNPAPEVRTPSPEVRTPSPEVRTPSPEVTPPASESDIKSSPYYYKTRL</sequence>
<dbReference type="Proteomes" id="UP000071118">
    <property type="component" value="Chromosome 5"/>
</dbReference>
<name>A0A4V0K390_PLACU</name>
<dbReference type="KEGG" id="pcb:PCHAS_0501200"/>
<keyword evidence="2" id="KW-0812">Transmembrane</keyword>
<keyword evidence="5" id="KW-1185">Reference proteome</keyword>
<feature type="compositionally biased region" description="Low complexity" evidence="1">
    <location>
        <begin position="128"/>
        <end position="140"/>
    </location>
</feature>
<protein>
    <submittedName>
        <fullName evidence="4">Early transcribed membrane protein</fullName>
    </submittedName>
</protein>
<dbReference type="EMBL" id="LK022882">
    <property type="protein sequence ID" value="VTZ67348.1"/>
    <property type="molecule type" value="Genomic_DNA"/>
</dbReference>
<evidence type="ECO:0000313" key="5">
    <source>
        <dbReference type="Proteomes" id="UP000071118"/>
    </source>
</evidence>
<feature type="transmembrane region" description="Helical" evidence="2">
    <location>
        <begin position="53"/>
        <end position="76"/>
    </location>
</feature>
<feature type="signal peptide" evidence="3">
    <location>
        <begin position="1"/>
        <end position="22"/>
    </location>
</feature>
<feature type="chain" id="PRO_5021012652" evidence="3">
    <location>
        <begin position="23"/>
        <end position="183"/>
    </location>
</feature>
<dbReference type="NCBIfam" id="TIGR01495">
    <property type="entry name" value="ETRAMP"/>
    <property type="match status" value="1"/>
</dbReference>
<dbReference type="OrthoDB" id="387406at2759"/>
<gene>
    <name evidence="4" type="ORF">PCHAS_0501200</name>
</gene>
<dbReference type="RefSeq" id="XP_741506.2">
    <property type="nucleotide sequence ID" value="XM_736413.2"/>
</dbReference>
<dbReference type="InterPro" id="IPR006389">
    <property type="entry name" value="Early_transc_mb_plasmodium"/>
</dbReference>
<reference evidence="4 5" key="1">
    <citation type="journal article" date="2014" name="BMC Biol.">
        <title>A comprehensive evaluation of rodent malaria parasite genomes and gene expression.</title>
        <authorList>
            <person name="Otto T.D."/>
            <person name="Bohme U."/>
            <person name="Jackson A.P."/>
            <person name="Hunt M."/>
            <person name="Franke-Fayard B."/>
            <person name="Hoeijmakers W.A."/>
            <person name="Religa A.A."/>
            <person name="Robertson L."/>
            <person name="Sanders M."/>
            <person name="Ogun S.A."/>
            <person name="Cunningham D."/>
            <person name="Erhart A."/>
            <person name="Billker O."/>
            <person name="Khan S.M."/>
            <person name="Stunnenberg H.G."/>
            <person name="Langhorne J."/>
            <person name="Holder A.A."/>
            <person name="Waters A.P."/>
            <person name="Newbold C.I."/>
            <person name="Pain A."/>
            <person name="Berriman M."/>
            <person name="Janse C.J."/>
        </authorList>
    </citation>
    <scope>NUCLEOTIDE SEQUENCE [LARGE SCALE GENOMIC DNA]</scope>
    <source>
        <strain evidence="4 5">AS</strain>
    </source>
</reference>
<evidence type="ECO:0000256" key="2">
    <source>
        <dbReference type="SAM" id="Phobius"/>
    </source>
</evidence>
<evidence type="ECO:0000256" key="3">
    <source>
        <dbReference type="SAM" id="SignalP"/>
    </source>
</evidence>
<dbReference type="GeneID" id="3494585"/>
<keyword evidence="2" id="KW-1133">Transmembrane helix</keyword>
<accession>A0A4V0K390</accession>
<organism evidence="4 5">
    <name type="scientific">Plasmodium chabaudi chabaudi</name>
    <dbReference type="NCBI Taxonomy" id="31271"/>
    <lineage>
        <taxon>Eukaryota</taxon>
        <taxon>Sar</taxon>
        <taxon>Alveolata</taxon>
        <taxon>Apicomplexa</taxon>
        <taxon>Aconoidasida</taxon>
        <taxon>Haemosporida</taxon>
        <taxon>Plasmodiidae</taxon>
        <taxon>Plasmodium</taxon>
        <taxon>Plasmodium (Vinckeia)</taxon>
    </lineage>
</organism>
<dbReference type="VEuPathDB" id="PlasmoDB:PCHAS_0501200"/>
<keyword evidence="3" id="KW-0732">Signal</keyword>
<evidence type="ECO:0000313" key="4">
    <source>
        <dbReference type="EMBL" id="VTZ67348.1"/>
    </source>
</evidence>
<feature type="region of interest" description="Disordered" evidence="1">
    <location>
        <begin position="79"/>
        <end position="183"/>
    </location>
</feature>
<keyword evidence="2" id="KW-0472">Membrane</keyword>